<comment type="caution">
    <text evidence="3">The sequence shown here is derived from an EMBL/GenBank/DDBJ whole genome shotgun (WGS) entry which is preliminary data.</text>
</comment>
<gene>
    <name evidence="3" type="ORF">Fcan01_03857</name>
</gene>
<evidence type="ECO:0000313" key="4">
    <source>
        <dbReference type="Proteomes" id="UP000198287"/>
    </source>
</evidence>
<feature type="coiled-coil region" evidence="1">
    <location>
        <begin position="404"/>
        <end position="431"/>
    </location>
</feature>
<name>A0A226F551_FOLCA</name>
<keyword evidence="1" id="KW-0175">Coiled coil</keyword>
<feature type="region of interest" description="Disordered" evidence="2">
    <location>
        <begin position="1"/>
        <end position="112"/>
    </location>
</feature>
<evidence type="ECO:0000256" key="2">
    <source>
        <dbReference type="SAM" id="MobiDB-lite"/>
    </source>
</evidence>
<dbReference type="Proteomes" id="UP000198287">
    <property type="component" value="Unassembled WGS sequence"/>
</dbReference>
<proteinExistence type="predicted"/>
<dbReference type="OMA" id="SHYEYMR"/>
<dbReference type="AlphaFoldDB" id="A0A226F551"/>
<evidence type="ECO:0000256" key="1">
    <source>
        <dbReference type="SAM" id="Coils"/>
    </source>
</evidence>
<dbReference type="STRING" id="158441.A0A226F551"/>
<dbReference type="EMBL" id="LNIX01000001">
    <property type="protein sequence ID" value="OXA64311.1"/>
    <property type="molecule type" value="Genomic_DNA"/>
</dbReference>
<sequence length="991" mass="112424">MHTQMDRKRKAVGLGPPPPPATGGPSKTNDTVTPTPKAAPVKQSLGRTPQPTVKGSLTPSTTTPLRGIRASTSNPKQPISSTPVTTTTTTTNRTRGIKPVPTMGKKPVVGSRPTVRSKLLDQPTSSAPMPTNEDISKLRELLALQNDIVSYKETLAERNVKLGEQQVKLHSQDDIIKNLQADQVKSNMELSDLKNEISSMNKLLNDEVLTRIKLQSEARRREDLEHEQVLKLSQLEAEAALKEEEIKKKKDVIREQEECISLLKKLACANSSTSKVFDDKVLNLSNNSKKCRLSISTMQTNLSKNFDEVERRFNETTSSLRSELDEVVKKNLDLTEAITAKDIALQQLQGRLEESRQAIEEKVDTDAKSKSSQDSLHCEVVTLTKKIGELEAELEHERLSSLQVDLLEGQLMQMTRMNRNLTAKVESLEETSAEFQSWMQEKEKYCDEMERKVLAQHKTIVQVDKEVQCALDTQLTKSMDNDVPCSSDLMEPVVQLEAQLADAVKSLTLKEEQFIGLEKDFSITKADLHLAHCENIEVTEKNSQLIQENAVYSKEIEVYKRYAQIYQDSKSEIVELKETLAKKEEQLVSLTKNVNEEMEKVRLSEIQHNQLTEVCNGKAKCLEIEVKRLEEQLRQTTNVLEEKACKVESQRLSLALLREATTIQEEQLKKFEDSYSAQITELEQLEADKKSLRLEVLTLQEDLSRVNSMLEESKSRETILEGRIKNGHLARFTFETTAHKEIKALEKNVEDLSLAKAEISQTLRRVQKELDKANLASESSQRLVEALEKDNDTCTDEIVELSRRNTELSKEIGVLREEIGEIIERSDDFKNRYEALTSRQVNQESMDLEVFEENLKLKVTIRQQSKLIDFLQVKNQHLLKKKEKKFQLFGKGSMNRGDENVSPPPQCTSREDLKAWSARYREAKPTPTLTPVNLIREHFHVQELEKTRDSLRTKLASLQEGDAGKCQASSLTNISPKKEDCLLLKTKEGTN</sequence>
<accession>A0A226F551</accession>
<keyword evidence="4" id="KW-1185">Reference proteome</keyword>
<evidence type="ECO:0000313" key="3">
    <source>
        <dbReference type="EMBL" id="OXA64311.1"/>
    </source>
</evidence>
<protein>
    <submittedName>
        <fullName evidence="3">Uncharacterized protein</fullName>
    </submittedName>
</protein>
<reference evidence="3 4" key="1">
    <citation type="submission" date="2015-12" db="EMBL/GenBank/DDBJ databases">
        <title>The genome of Folsomia candida.</title>
        <authorList>
            <person name="Faddeeva A."/>
            <person name="Derks M.F."/>
            <person name="Anvar Y."/>
            <person name="Smit S."/>
            <person name="Van Straalen N."/>
            <person name="Roelofs D."/>
        </authorList>
    </citation>
    <scope>NUCLEOTIDE SEQUENCE [LARGE SCALE GENOMIC DNA]</scope>
    <source>
        <strain evidence="3 4">VU population</strain>
        <tissue evidence="3">Whole body</tissue>
    </source>
</reference>
<feature type="compositionally biased region" description="Polar residues" evidence="2">
    <location>
        <begin position="45"/>
        <end position="84"/>
    </location>
</feature>
<organism evidence="3 4">
    <name type="scientific">Folsomia candida</name>
    <name type="common">Springtail</name>
    <dbReference type="NCBI Taxonomy" id="158441"/>
    <lineage>
        <taxon>Eukaryota</taxon>
        <taxon>Metazoa</taxon>
        <taxon>Ecdysozoa</taxon>
        <taxon>Arthropoda</taxon>
        <taxon>Hexapoda</taxon>
        <taxon>Collembola</taxon>
        <taxon>Entomobryomorpha</taxon>
        <taxon>Isotomoidea</taxon>
        <taxon>Isotomidae</taxon>
        <taxon>Proisotominae</taxon>
        <taxon>Folsomia</taxon>
    </lineage>
</organism>
<feature type="coiled-coil region" evidence="1">
    <location>
        <begin position="566"/>
        <end position="702"/>
    </location>
</feature>
<feature type="coiled-coil region" evidence="1">
    <location>
        <begin position="742"/>
        <end position="818"/>
    </location>
</feature>